<dbReference type="EMBL" id="CP012600">
    <property type="protein sequence ID" value="ALC82056.1"/>
    <property type="molecule type" value="Genomic_DNA"/>
</dbReference>
<dbReference type="GO" id="GO:0004553">
    <property type="term" value="F:hydrolase activity, hydrolyzing O-glycosyl compounds"/>
    <property type="evidence" value="ECO:0007669"/>
    <property type="project" value="InterPro"/>
</dbReference>
<dbReference type="Gene3D" id="2.60.40.1180">
    <property type="entry name" value="Golgi alpha-mannosidase II"/>
    <property type="match status" value="1"/>
</dbReference>
<evidence type="ECO:0000256" key="1">
    <source>
        <dbReference type="ARBA" id="ARBA00008061"/>
    </source>
</evidence>
<sequence>MVSVKREFEAYLDQLDVITILVPEKQRNTYTPPFYIGKDPNSQLKELSVVSSESIGTHVKYIVKVGAPLTLGATYYLFSSSKQRTDLQTGAVIRTKEFDEAYYYEEKLGCIYHASKSIFRLWAPTATASKVRLKNTATEEEFIFPMIRKDRGVFEAVVSRNIEGWEYLYEVCVNLQWNLTVDPYAEAVTANGKEGIVIDPQKTAVTRHNPVILKHPTDAIIYETHIRDFSIHPNSGISNNGKYLAFTEYETTNNEGYSTGVAYVKEIGVTHIELLPFNDFGGVDENNPSESYNWGYNPIHFNAPEGSYATNPEDPYNRIIELKKAIQALHKKGLGVIMDVVYNHVYDHLKSPFELTVPGYYFRYDENGTPSNGTGVGNDIASERLMARRYIIDSIEHWVKEYDVDGLRFDLMGILDIETMMQIKKRLNEVKPGMLIFGEGWNLATPLADHEKAIITNSHKLEGIGFFNDKFRDSVKGSTFSLQDRGFALGNSRKIDPLKQEIAGKGIPSTQSVNYVESHDNHTFWDKMAKACSEENDQTKRLRQRLALSIVLLSPGIPFIHSGQEFYRTKFGHENSYCAGDGVNQIDWDKRAAFHEDISYFKKMAALRKQHPAFRFHSSLESNHLEFFGENTPGLIAYRLHSLETIDEWKEIIVIHHNQREREIVSLPSNKRYTLVCDPYSFDLGETTVTHSLEISEIGTYVLYHT</sequence>
<dbReference type="Gene3D" id="3.20.20.80">
    <property type="entry name" value="Glycosidases"/>
    <property type="match status" value="1"/>
</dbReference>
<proteinExistence type="inferred from homology"/>
<dbReference type="SUPFAM" id="SSF81296">
    <property type="entry name" value="E set domains"/>
    <property type="match status" value="1"/>
</dbReference>
<evidence type="ECO:0000313" key="4">
    <source>
        <dbReference type="Proteomes" id="UP000067625"/>
    </source>
</evidence>
<dbReference type="RefSeq" id="WP_053603837.1">
    <property type="nucleotide sequence ID" value="NZ_CP012600.1"/>
</dbReference>
<dbReference type="Pfam" id="PF21653">
    <property type="entry name" value="pulA_all-beta"/>
    <property type="match status" value="1"/>
</dbReference>
<reference evidence="4" key="1">
    <citation type="submission" date="2015-08" db="EMBL/GenBank/DDBJ databases">
        <title>Genome sequencing project for genomic taxonomy and phylogenomics of Bacillus-like bacteria.</title>
        <authorList>
            <person name="Liu B."/>
            <person name="Wang J."/>
            <person name="Zhu Y."/>
            <person name="Liu G."/>
            <person name="Chen Q."/>
            <person name="Chen Z."/>
            <person name="Lan J."/>
            <person name="Che J."/>
            <person name="Ge C."/>
            <person name="Shi H."/>
            <person name="Pan Z."/>
            <person name="Liu X."/>
        </authorList>
    </citation>
    <scope>NUCLEOTIDE SEQUENCE [LARGE SCALE GENOMIC DNA]</scope>
    <source>
        <strain evidence="4">FJAT-4402</strain>
    </source>
</reference>
<dbReference type="Proteomes" id="UP000067625">
    <property type="component" value="Chromosome"/>
</dbReference>
<evidence type="ECO:0000313" key="3">
    <source>
        <dbReference type="EMBL" id="ALC82056.1"/>
    </source>
</evidence>
<dbReference type="InterPro" id="IPR017853">
    <property type="entry name" value="GH"/>
</dbReference>
<feature type="domain" description="Glycosyl hydrolase family 13 catalytic" evidence="2">
    <location>
        <begin position="223"/>
        <end position="608"/>
    </location>
</feature>
<dbReference type="InterPro" id="IPR040697">
    <property type="entry name" value="PulA_N1"/>
</dbReference>
<dbReference type="InterPro" id="IPR006047">
    <property type="entry name" value="GH13_cat_dom"/>
</dbReference>
<dbReference type="GO" id="GO:0005975">
    <property type="term" value="P:carbohydrate metabolic process"/>
    <property type="evidence" value="ECO:0007669"/>
    <property type="project" value="InterPro"/>
</dbReference>
<dbReference type="STRING" id="1441095.AM592_10900"/>
<dbReference type="NCBIfam" id="TIGR02104">
    <property type="entry name" value="pulA_typeI"/>
    <property type="match status" value="1"/>
</dbReference>
<dbReference type="InterPro" id="IPR014756">
    <property type="entry name" value="Ig_E-set"/>
</dbReference>
<organism evidence="3 4">
    <name type="scientific">Bacillus gobiensis</name>
    <dbReference type="NCBI Taxonomy" id="1441095"/>
    <lineage>
        <taxon>Bacteria</taxon>
        <taxon>Bacillati</taxon>
        <taxon>Bacillota</taxon>
        <taxon>Bacilli</taxon>
        <taxon>Bacillales</taxon>
        <taxon>Bacillaceae</taxon>
        <taxon>Bacillus</taxon>
    </lineage>
</organism>
<protein>
    <submittedName>
        <fullName evidence="3">Pullulanase</fullName>
    </submittedName>
</protein>
<dbReference type="InterPro" id="IPR049117">
    <property type="entry name" value="pulA_all-beta"/>
</dbReference>
<dbReference type="AlphaFoldDB" id="A0A0M3R9U9"/>
<dbReference type="Gene3D" id="2.60.40.10">
    <property type="entry name" value="Immunoglobulins"/>
    <property type="match status" value="1"/>
</dbReference>
<dbReference type="SUPFAM" id="SSF51445">
    <property type="entry name" value="(Trans)glycosidases"/>
    <property type="match status" value="1"/>
</dbReference>
<dbReference type="PANTHER" id="PTHR43002">
    <property type="entry name" value="GLYCOGEN DEBRANCHING ENZYME"/>
    <property type="match status" value="1"/>
</dbReference>
<reference evidence="3 4" key="2">
    <citation type="journal article" date="2016" name="Int. J. Syst. Evol. Microbiol.">
        <title>Bacillus gobiensis sp. nov., isolated from a soil sample.</title>
        <authorList>
            <person name="Liu B."/>
            <person name="Liu G.H."/>
            <person name="Cetin S."/>
            <person name="Schumann P."/>
            <person name="Pan Z.Z."/>
            <person name="Chen Q.Q."/>
        </authorList>
    </citation>
    <scope>NUCLEOTIDE SEQUENCE [LARGE SCALE GENOMIC DNA]</scope>
    <source>
        <strain evidence="3 4">FJAT-4402</strain>
    </source>
</reference>
<dbReference type="OrthoDB" id="9761875at2"/>
<evidence type="ECO:0000259" key="2">
    <source>
        <dbReference type="SMART" id="SM00642"/>
    </source>
</evidence>
<dbReference type="SMR" id="A0A0M3R9U9"/>
<dbReference type="CDD" id="cd11341">
    <property type="entry name" value="AmyAc_Pullulanase_LD-like"/>
    <property type="match status" value="1"/>
</dbReference>
<dbReference type="InterPro" id="IPR013783">
    <property type="entry name" value="Ig-like_fold"/>
</dbReference>
<gene>
    <name evidence="3" type="ORF">AM592_10900</name>
</gene>
<dbReference type="Gene3D" id="2.60.40.2320">
    <property type="match status" value="1"/>
</dbReference>
<dbReference type="InterPro" id="IPR011840">
    <property type="entry name" value="PulA_typeI"/>
</dbReference>
<name>A0A0M3R9U9_9BACI</name>
<dbReference type="InterPro" id="IPR013780">
    <property type="entry name" value="Glyco_hydro_b"/>
</dbReference>
<accession>A0A0M3R9U9</accession>
<dbReference type="SMART" id="SM00642">
    <property type="entry name" value="Aamy"/>
    <property type="match status" value="1"/>
</dbReference>
<dbReference type="Pfam" id="PF17999">
    <property type="entry name" value="PulA_N1"/>
    <property type="match status" value="1"/>
</dbReference>
<keyword evidence="4" id="KW-1185">Reference proteome</keyword>
<dbReference type="InterPro" id="IPR004193">
    <property type="entry name" value="Glyco_hydro_13_N"/>
</dbReference>
<dbReference type="Pfam" id="PF02922">
    <property type="entry name" value="CBM_48"/>
    <property type="match status" value="1"/>
</dbReference>
<comment type="similarity">
    <text evidence="1">Belongs to the glycosyl hydrolase 13 family.</text>
</comment>
<dbReference type="CDD" id="cd02860">
    <property type="entry name" value="E_set_Pullulanase"/>
    <property type="match status" value="1"/>
</dbReference>
<dbReference type="PATRIC" id="fig|1441095.3.peg.2400"/>